<dbReference type="SMART" id="SM00916">
    <property type="entry name" value="L51_S25_CI-B8"/>
    <property type="match status" value="1"/>
</dbReference>
<evidence type="ECO:0000259" key="8">
    <source>
        <dbReference type="SMART" id="SM00916"/>
    </source>
</evidence>
<evidence type="ECO:0000256" key="4">
    <source>
        <dbReference type="ARBA" id="ARBA00023128"/>
    </source>
</evidence>
<reference evidence="9" key="1">
    <citation type="journal article" date="2013" name="PLoS ONE">
        <title>Gene expression in gut symbiotic organ of stinkbug affected by extracellular bacterial symbiont.</title>
        <authorList>
            <person name="Futahashi R."/>
            <person name="Tanaka K."/>
            <person name="Tanahashi M."/>
            <person name="Nikoh N."/>
            <person name="Kikuchi Y."/>
            <person name="Lee B.L."/>
            <person name="Fukatsu T."/>
        </authorList>
    </citation>
    <scope>NUCLEOTIDE SEQUENCE</scope>
    <source>
        <tissue evidence="9">Midgut</tissue>
    </source>
</reference>
<dbReference type="PANTHER" id="PTHR13274:SF2">
    <property type="entry name" value="SMALL RIBOSOMAL SUBUNIT PROTEIN MS25"/>
    <property type="match status" value="1"/>
</dbReference>
<keyword evidence="5" id="KW-0687">Ribonucleoprotein</keyword>
<dbReference type="PANTHER" id="PTHR13274">
    <property type="entry name" value="MITOCHONDRIAL RIBOSOMAL PROTEIN S25"/>
    <property type="match status" value="1"/>
</dbReference>
<evidence type="ECO:0000256" key="7">
    <source>
        <dbReference type="ARBA" id="ARBA00035369"/>
    </source>
</evidence>
<proteinExistence type="evidence at transcript level"/>
<dbReference type="Pfam" id="PF05047">
    <property type="entry name" value="L51_S25_CI-B8"/>
    <property type="match status" value="1"/>
</dbReference>
<dbReference type="InterPro" id="IPR036249">
    <property type="entry name" value="Thioredoxin-like_sf"/>
</dbReference>
<dbReference type="GO" id="GO:1990904">
    <property type="term" value="C:ribonucleoprotein complex"/>
    <property type="evidence" value="ECO:0007669"/>
    <property type="project" value="UniProtKB-KW"/>
</dbReference>
<dbReference type="EMBL" id="AK417936">
    <property type="protein sequence ID" value="BAN21151.1"/>
    <property type="molecule type" value="mRNA"/>
</dbReference>
<organism evidence="9">
    <name type="scientific">Riptortus pedestris</name>
    <name type="common">Bean bug</name>
    <dbReference type="NCBI Taxonomy" id="329032"/>
    <lineage>
        <taxon>Eukaryota</taxon>
        <taxon>Metazoa</taxon>
        <taxon>Ecdysozoa</taxon>
        <taxon>Arthropoda</taxon>
        <taxon>Hexapoda</taxon>
        <taxon>Insecta</taxon>
        <taxon>Pterygota</taxon>
        <taxon>Neoptera</taxon>
        <taxon>Paraneoptera</taxon>
        <taxon>Hemiptera</taxon>
        <taxon>Heteroptera</taxon>
        <taxon>Panheteroptera</taxon>
        <taxon>Pentatomomorpha</taxon>
        <taxon>Coreoidea</taxon>
        <taxon>Alydidae</taxon>
        <taxon>Riptortus</taxon>
    </lineage>
</organism>
<name>R4WQH2_RIPPE</name>
<feature type="domain" description="Ribosomal protein/NADH dehydrogenase" evidence="8">
    <location>
        <begin position="37"/>
        <end position="110"/>
    </location>
</feature>
<dbReference type="SUPFAM" id="SSF52833">
    <property type="entry name" value="Thioredoxin-like"/>
    <property type="match status" value="1"/>
</dbReference>
<evidence type="ECO:0000256" key="6">
    <source>
        <dbReference type="ARBA" id="ARBA00035139"/>
    </source>
</evidence>
<sequence length="167" mass="19316">MPFMKGLAPIRRTLKYLEAGPLFLKDRVKIFSINYNTSGKHHEGARDFVFWFLPQVQFKNPNVQVITFKNMTPTPFIRCYFENGEQILVDIDSKDKDSIMDHLKKIIGKSEAVLDKELKAKEEKANPANFGYYCKRHCICEIPGQVPCPGVVPLPREMRGKYKYAKD</sequence>
<dbReference type="AlphaFoldDB" id="R4WQH2"/>
<dbReference type="GO" id="GO:0005739">
    <property type="term" value="C:mitochondrion"/>
    <property type="evidence" value="ECO:0007669"/>
    <property type="project" value="UniProtKB-SubCell"/>
</dbReference>
<protein>
    <recommendedName>
        <fullName evidence="6">Small ribosomal subunit protein mS25</fullName>
    </recommendedName>
    <alternativeName>
        <fullName evidence="7">28S ribosomal protein S25, mitochondrial</fullName>
    </alternativeName>
</protein>
<evidence type="ECO:0000256" key="1">
    <source>
        <dbReference type="ARBA" id="ARBA00004173"/>
    </source>
</evidence>
<comment type="similarity">
    <text evidence="2">Belongs to the mitochondrion-specific ribosomal protein mS25 family.</text>
</comment>
<dbReference type="GO" id="GO:0005840">
    <property type="term" value="C:ribosome"/>
    <property type="evidence" value="ECO:0007669"/>
    <property type="project" value="UniProtKB-KW"/>
</dbReference>
<comment type="subcellular location">
    <subcellularLocation>
        <location evidence="1">Mitochondrion</location>
    </subcellularLocation>
</comment>
<dbReference type="GO" id="GO:0003735">
    <property type="term" value="F:structural constituent of ribosome"/>
    <property type="evidence" value="ECO:0007669"/>
    <property type="project" value="InterPro"/>
</dbReference>
<keyword evidence="4" id="KW-0496">Mitochondrion</keyword>
<keyword evidence="3 9" id="KW-0689">Ribosomal protein</keyword>
<accession>R4WQH2</accession>
<dbReference type="Gene3D" id="3.40.30.10">
    <property type="entry name" value="Glutaredoxin"/>
    <property type="match status" value="1"/>
</dbReference>
<dbReference type="InterPro" id="IPR040049">
    <property type="entry name" value="Ribosomal_mS25/mL61"/>
</dbReference>
<evidence type="ECO:0000256" key="5">
    <source>
        <dbReference type="ARBA" id="ARBA00023274"/>
    </source>
</evidence>
<evidence type="ECO:0000313" key="9">
    <source>
        <dbReference type="EMBL" id="BAN21151.1"/>
    </source>
</evidence>
<evidence type="ECO:0000256" key="3">
    <source>
        <dbReference type="ARBA" id="ARBA00022980"/>
    </source>
</evidence>
<evidence type="ECO:0000256" key="2">
    <source>
        <dbReference type="ARBA" id="ARBA00008046"/>
    </source>
</evidence>
<dbReference type="InterPro" id="IPR007741">
    <property type="entry name" value="Ribosomal_mL43/mS25/NADH_DH"/>
</dbReference>
<dbReference type="FunFam" id="3.40.30.10:FF:000247">
    <property type="entry name" value="28S ribosomal protein S25, mitochondrial"/>
    <property type="match status" value="1"/>
</dbReference>